<dbReference type="CDD" id="cd00502">
    <property type="entry name" value="DHQase_I"/>
    <property type="match status" value="1"/>
</dbReference>
<keyword evidence="8" id="KW-1185">Reference proteome</keyword>
<evidence type="ECO:0000256" key="3">
    <source>
        <dbReference type="ARBA" id="ARBA00023141"/>
    </source>
</evidence>
<dbReference type="EC" id="4.2.1.10" evidence="6"/>
<feature type="binding site" evidence="6">
    <location>
        <position position="202"/>
    </location>
    <ligand>
        <name>3-dehydroquinate</name>
        <dbReference type="ChEBI" id="CHEBI:32364"/>
    </ligand>
</feature>
<comment type="similarity">
    <text evidence="6">Belongs to the type-I 3-dehydroquinase family.</text>
</comment>
<name>A0A2A5RZP6_9LACT</name>
<dbReference type="OrthoDB" id="9813659at2"/>
<feature type="active site" description="Schiff-base intermediate with substrate" evidence="6">
    <location>
        <position position="136"/>
    </location>
</feature>
<reference evidence="7 8" key="1">
    <citation type="submission" date="2014-12" db="EMBL/GenBank/DDBJ databases">
        <title>Draft genome sequences of 10 type strains of Lactococcus.</title>
        <authorList>
            <person name="Sun Z."/>
            <person name="Zhong Z."/>
            <person name="Liu W."/>
            <person name="Zhang W."/>
            <person name="Zhang H."/>
        </authorList>
    </citation>
    <scope>NUCLEOTIDE SEQUENCE [LARGE SCALE GENOMIC DNA]</scope>
    <source>
        <strain evidence="7 8">DSM 20686</strain>
    </source>
</reference>
<accession>A0A2A5RZP6</accession>
<dbReference type="Pfam" id="PF01487">
    <property type="entry name" value="DHquinase_I"/>
    <property type="match status" value="1"/>
</dbReference>
<dbReference type="STRING" id="1348632.GCA_001591745_00966"/>
<evidence type="ECO:0000256" key="5">
    <source>
        <dbReference type="ARBA" id="ARBA00023270"/>
    </source>
</evidence>
<dbReference type="GO" id="GO:0003855">
    <property type="term" value="F:3-dehydroquinate dehydratase activity"/>
    <property type="evidence" value="ECO:0007669"/>
    <property type="project" value="UniProtKB-UniRule"/>
</dbReference>
<feature type="binding site" evidence="6">
    <location>
        <begin position="30"/>
        <end position="32"/>
    </location>
    <ligand>
        <name>3-dehydroquinate</name>
        <dbReference type="ChEBI" id="CHEBI:32364"/>
    </ligand>
</feature>
<evidence type="ECO:0000256" key="6">
    <source>
        <dbReference type="HAMAP-Rule" id="MF_00214"/>
    </source>
</evidence>
<protein>
    <recommendedName>
        <fullName evidence="6">3-dehydroquinate dehydratase</fullName>
        <shortName evidence="6">3-dehydroquinase</shortName>
        <ecNumber evidence="6">4.2.1.10</ecNumber>
    </recommendedName>
    <alternativeName>
        <fullName evidence="6">Type I DHQase</fullName>
    </alternativeName>
    <alternativeName>
        <fullName evidence="6">Type I dehydroquinase</fullName>
        <shortName evidence="6">DHQ1</shortName>
    </alternativeName>
</protein>
<comment type="caution">
    <text evidence="6">Lacks conserved residue(s) required for the propagation of feature annotation.</text>
</comment>
<dbReference type="Proteomes" id="UP000242246">
    <property type="component" value="Unassembled WGS sequence"/>
</dbReference>
<organism evidence="7 8">
    <name type="scientific">Pseudolactococcus plantarum</name>
    <dbReference type="NCBI Taxonomy" id="1365"/>
    <lineage>
        <taxon>Bacteria</taxon>
        <taxon>Bacillati</taxon>
        <taxon>Bacillota</taxon>
        <taxon>Bacilli</taxon>
        <taxon>Lactobacillales</taxon>
        <taxon>Streptococcaceae</taxon>
        <taxon>Pseudolactococcus</taxon>
    </lineage>
</organism>
<evidence type="ECO:0000313" key="7">
    <source>
        <dbReference type="EMBL" id="PCS06727.1"/>
    </source>
</evidence>
<dbReference type="AlphaFoldDB" id="A0A2A5RZP6"/>
<dbReference type="SUPFAM" id="SSF51569">
    <property type="entry name" value="Aldolase"/>
    <property type="match status" value="1"/>
</dbReference>
<keyword evidence="2 6" id="KW-0028">Amino-acid biosynthesis</keyword>
<dbReference type="GO" id="GO:0008652">
    <property type="term" value="P:amino acid biosynthetic process"/>
    <property type="evidence" value="ECO:0007669"/>
    <property type="project" value="UniProtKB-KW"/>
</dbReference>
<dbReference type="RefSeq" id="WP_068162372.1">
    <property type="nucleotide sequence ID" value="NZ_JXJX01000007.1"/>
</dbReference>
<feature type="binding site" evidence="6">
    <location>
        <position position="62"/>
    </location>
    <ligand>
        <name>3-dehydroquinate</name>
        <dbReference type="ChEBI" id="CHEBI:32364"/>
    </ligand>
</feature>
<dbReference type="Gene3D" id="3.20.20.70">
    <property type="entry name" value="Aldolase class I"/>
    <property type="match status" value="1"/>
</dbReference>
<comment type="catalytic activity">
    <reaction evidence="1 6">
        <text>3-dehydroquinate = 3-dehydroshikimate + H2O</text>
        <dbReference type="Rhea" id="RHEA:21096"/>
        <dbReference type="ChEBI" id="CHEBI:15377"/>
        <dbReference type="ChEBI" id="CHEBI:16630"/>
        <dbReference type="ChEBI" id="CHEBI:32364"/>
        <dbReference type="EC" id="4.2.1.10"/>
    </reaction>
</comment>
<evidence type="ECO:0000256" key="2">
    <source>
        <dbReference type="ARBA" id="ARBA00022605"/>
    </source>
</evidence>
<dbReference type="InterPro" id="IPR001381">
    <property type="entry name" value="DHquinase_I"/>
</dbReference>
<dbReference type="UniPathway" id="UPA00053">
    <property type="reaction ID" value="UER00086"/>
</dbReference>
<gene>
    <name evidence="6" type="primary">aroD</name>
    <name evidence="7" type="ORF">RU87_GL001580</name>
</gene>
<comment type="caution">
    <text evidence="7">The sequence shown here is derived from an EMBL/GenBank/DDBJ whole genome shotgun (WGS) entry which is preliminary data.</text>
</comment>
<feature type="active site" description="Proton donor/acceptor" evidence="6">
    <location>
        <position position="111"/>
    </location>
</feature>
<dbReference type="HAMAP" id="MF_00214">
    <property type="entry name" value="AroD"/>
    <property type="match status" value="1"/>
</dbReference>
<comment type="subunit">
    <text evidence="6">Homodimer.</text>
</comment>
<dbReference type="PANTHER" id="PTHR43699:SF1">
    <property type="entry name" value="3-DEHYDROQUINATE DEHYDRATASE"/>
    <property type="match status" value="1"/>
</dbReference>
<dbReference type="GO" id="GO:0009423">
    <property type="term" value="P:chorismate biosynthetic process"/>
    <property type="evidence" value="ECO:0007669"/>
    <property type="project" value="UniProtKB-UniRule"/>
</dbReference>
<sequence>MKIVVPIMPTSMAEIALLETKKYQEADIIEWRADFLPLDVLSTAAQQIKQKFSSQDIIFTYRTEDKAECNITEMAYANLIATYASAFTYIDVEVMRFKTISLPDNAIASYHDFNQIPLNLSDILSTMSARQPKVVKFAGMPKTKADVLRLMSETQAFSLQHPQQLLVTMAMGEIGKITRLAGDSFGSSWTFASVDASSAPGQFSLSEMLQAKALLN</sequence>
<evidence type="ECO:0000256" key="1">
    <source>
        <dbReference type="ARBA" id="ARBA00001864"/>
    </source>
</evidence>
<evidence type="ECO:0000313" key="8">
    <source>
        <dbReference type="Proteomes" id="UP000242246"/>
    </source>
</evidence>
<comment type="function">
    <text evidence="6">Involved in the third step of the chorismate pathway, which leads to the biosynthesis of aromatic amino acids. Catalyzes the cis-dehydration of 3-dehydroquinate (DHQ) and introduces the first double bond of the aromatic ring to yield 3-dehydroshikimate.</text>
</comment>
<keyword evidence="4 6" id="KW-0456">Lyase</keyword>
<dbReference type="InterPro" id="IPR050146">
    <property type="entry name" value="Type-I_3-dehydroquinase"/>
</dbReference>
<dbReference type="GO" id="GO:0009073">
    <property type="term" value="P:aromatic amino acid family biosynthetic process"/>
    <property type="evidence" value="ECO:0007669"/>
    <property type="project" value="UniProtKB-KW"/>
</dbReference>
<dbReference type="GO" id="GO:0046279">
    <property type="term" value="P:3,4-dihydroxybenzoate biosynthetic process"/>
    <property type="evidence" value="ECO:0007669"/>
    <property type="project" value="TreeGrafter"/>
</dbReference>
<feature type="binding site" evidence="6">
    <location>
        <position position="198"/>
    </location>
    <ligand>
        <name>3-dehydroquinate</name>
        <dbReference type="ChEBI" id="CHEBI:32364"/>
    </ligand>
</feature>
<proteinExistence type="inferred from homology"/>
<feature type="binding site" evidence="6">
    <location>
        <position position="179"/>
    </location>
    <ligand>
        <name>3-dehydroquinate</name>
        <dbReference type="ChEBI" id="CHEBI:32364"/>
    </ligand>
</feature>
<dbReference type="PANTHER" id="PTHR43699">
    <property type="entry name" value="3-DEHYDROQUINATE DEHYDRATASE"/>
    <property type="match status" value="1"/>
</dbReference>
<keyword evidence="3 6" id="KW-0057">Aromatic amino acid biosynthesis</keyword>
<dbReference type="InterPro" id="IPR013785">
    <property type="entry name" value="Aldolase_TIM"/>
</dbReference>
<keyword evidence="5 6" id="KW-0704">Schiff base</keyword>
<dbReference type="EMBL" id="JXJX01000007">
    <property type="protein sequence ID" value="PCS06727.1"/>
    <property type="molecule type" value="Genomic_DNA"/>
</dbReference>
<comment type="pathway">
    <text evidence="6">Metabolic intermediate biosynthesis; chorismate biosynthesis; chorismate from D-erythrose 4-phosphate and phosphoenolpyruvate: step 3/7.</text>
</comment>
<evidence type="ECO:0000256" key="4">
    <source>
        <dbReference type="ARBA" id="ARBA00023239"/>
    </source>
</evidence>